<evidence type="ECO:0000313" key="3">
    <source>
        <dbReference type="Proteomes" id="UP000597507"/>
    </source>
</evidence>
<dbReference type="CDD" id="cd13578">
    <property type="entry name" value="PBP2_Bug27"/>
    <property type="match status" value="1"/>
</dbReference>
<evidence type="ECO:0000256" key="1">
    <source>
        <dbReference type="ARBA" id="ARBA00006987"/>
    </source>
</evidence>
<dbReference type="SUPFAM" id="SSF53850">
    <property type="entry name" value="Periplasmic binding protein-like II"/>
    <property type="match status" value="1"/>
</dbReference>
<dbReference type="PIRSF" id="PIRSF017082">
    <property type="entry name" value="YflP"/>
    <property type="match status" value="1"/>
</dbReference>
<organism evidence="2 3">
    <name type="scientific">Caldovatus sediminis</name>
    <dbReference type="NCBI Taxonomy" id="2041189"/>
    <lineage>
        <taxon>Bacteria</taxon>
        <taxon>Pseudomonadati</taxon>
        <taxon>Pseudomonadota</taxon>
        <taxon>Alphaproteobacteria</taxon>
        <taxon>Acetobacterales</taxon>
        <taxon>Roseomonadaceae</taxon>
        <taxon>Caldovatus</taxon>
    </lineage>
</organism>
<reference evidence="2 3" key="1">
    <citation type="journal article" date="2014" name="Int. J. Syst. Evol. Microbiol.">
        <title>Complete genome sequence of Corynebacterium casei LMG S-19264T (=DSM 44701T), isolated from a smear-ripened cheese.</title>
        <authorList>
            <consortium name="US DOE Joint Genome Institute (JGI-PGF)"/>
            <person name="Walter F."/>
            <person name="Albersmeier A."/>
            <person name="Kalinowski J."/>
            <person name="Ruckert C."/>
        </authorList>
    </citation>
    <scope>NUCLEOTIDE SEQUENCE [LARGE SCALE GENOMIC DNA]</scope>
    <source>
        <strain evidence="2 3">CGMCC 1.16330</strain>
    </source>
</reference>
<accession>A0A8J3EE19</accession>
<dbReference type="Gene3D" id="3.40.190.10">
    <property type="entry name" value="Periplasmic binding protein-like II"/>
    <property type="match status" value="1"/>
</dbReference>
<evidence type="ECO:0000313" key="2">
    <source>
        <dbReference type="EMBL" id="GGG49879.1"/>
    </source>
</evidence>
<sequence>MTPTPTPPGGRRHRRRDLLAIGAGAWLAAPRRPRAQGGFPNRAVRIVVPYAAGGPSDIIARAIAERLFEAWGQPVVVENRPGAGATIGAEHVARAAPDGHTLLLAASAHVMNPPLMPHLTYHPVRGFAPILQVAYHPMILVVHPSVPASSFAEFQALARRQEGGVTIGSAGVGNASHLAAALLGVEAGFPFTHVPYNGSAPSMTALVSGQVQASFLNSTVATQQVRAGRLRALAATSLERWRELPEVPTVAELGHPGFEVGAWYGFLGPAGLPEPIVAKLHRDLRAAVQAPAVRERITGAGLDLRDAGPAEFRRIMETELAKWERVIRAAGIRPD</sequence>
<name>A0A8J3EE19_9PROT</name>
<protein>
    <submittedName>
        <fullName evidence="2">MFS transporter</fullName>
    </submittedName>
</protein>
<comment type="similarity">
    <text evidence="1">Belongs to the UPF0065 (bug) family.</text>
</comment>
<comment type="caution">
    <text evidence="2">The sequence shown here is derived from an EMBL/GenBank/DDBJ whole genome shotgun (WGS) entry which is preliminary data.</text>
</comment>
<dbReference type="PANTHER" id="PTHR42928:SF5">
    <property type="entry name" value="BLR1237 PROTEIN"/>
    <property type="match status" value="1"/>
</dbReference>
<dbReference type="EMBL" id="BMKS01000021">
    <property type="protein sequence ID" value="GGG49879.1"/>
    <property type="molecule type" value="Genomic_DNA"/>
</dbReference>
<keyword evidence="3" id="KW-1185">Reference proteome</keyword>
<dbReference type="InterPro" id="IPR042100">
    <property type="entry name" value="Bug_dom1"/>
</dbReference>
<gene>
    <name evidence="2" type="ORF">GCM10010964_41480</name>
</gene>
<dbReference type="Proteomes" id="UP000597507">
    <property type="component" value="Unassembled WGS sequence"/>
</dbReference>
<dbReference type="Pfam" id="PF03401">
    <property type="entry name" value="TctC"/>
    <property type="match status" value="1"/>
</dbReference>
<dbReference type="InterPro" id="IPR005064">
    <property type="entry name" value="BUG"/>
</dbReference>
<dbReference type="RefSeq" id="WP_188903761.1">
    <property type="nucleotide sequence ID" value="NZ_BMKS01000021.1"/>
</dbReference>
<dbReference type="AlphaFoldDB" id="A0A8J3EE19"/>
<dbReference type="PANTHER" id="PTHR42928">
    <property type="entry name" value="TRICARBOXYLATE-BINDING PROTEIN"/>
    <property type="match status" value="1"/>
</dbReference>
<proteinExistence type="inferred from homology"/>
<dbReference type="Gene3D" id="3.40.190.150">
    <property type="entry name" value="Bordetella uptake gene, domain 1"/>
    <property type="match status" value="1"/>
</dbReference>